<organism evidence="8 9">
    <name type="scientific">Brevifollis gellanilyticus</name>
    <dbReference type="NCBI Taxonomy" id="748831"/>
    <lineage>
        <taxon>Bacteria</taxon>
        <taxon>Pseudomonadati</taxon>
        <taxon>Verrucomicrobiota</taxon>
        <taxon>Verrucomicrobiia</taxon>
        <taxon>Verrucomicrobiales</taxon>
        <taxon>Verrucomicrobiaceae</taxon>
    </lineage>
</organism>
<dbReference type="InterPro" id="IPR035874">
    <property type="entry name" value="IDS"/>
</dbReference>
<reference evidence="8 9" key="1">
    <citation type="submission" date="2019-07" db="EMBL/GenBank/DDBJ databases">
        <title>Whole genome shotgun sequence of Brevifollis gellanilyticus NBRC 108608.</title>
        <authorList>
            <person name="Hosoyama A."/>
            <person name="Uohara A."/>
            <person name="Ohji S."/>
            <person name="Ichikawa N."/>
        </authorList>
    </citation>
    <scope>NUCLEOTIDE SEQUENCE [LARGE SCALE GENOMIC DNA]</scope>
    <source>
        <strain evidence="8 9">NBRC 108608</strain>
    </source>
</reference>
<dbReference type="PANTHER" id="PTHR45953">
    <property type="entry name" value="IDURONATE 2-SULFATASE"/>
    <property type="match status" value="1"/>
</dbReference>
<dbReference type="Gene3D" id="3.40.720.10">
    <property type="entry name" value="Alkaline Phosphatase, subunit A"/>
    <property type="match status" value="1"/>
</dbReference>
<evidence type="ECO:0000256" key="1">
    <source>
        <dbReference type="ARBA" id="ARBA00001913"/>
    </source>
</evidence>
<dbReference type="PANTHER" id="PTHR45953:SF1">
    <property type="entry name" value="IDURONATE 2-SULFATASE"/>
    <property type="match status" value="1"/>
</dbReference>
<name>A0A512M8I7_9BACT</name>
<keyword evidence="4" id="KW-0732">Signal</keyword>
<feature type="domain" description="Sulfatase N-terminal" evidence="7">
    <location>
        <begin position="30"/>
        <end position="385"/>
    </location>
</feature>
<dbReference type="InterPro" id="IPR017850">
    <property type="entry name" value="Alkaline_phosphatase_core_sf"/>
</dbReference>
<evidence type="ECO:0000313" key="9">
    <source>
        <dbReference type="Proteomes" id="UP000321577"/>
    </source>
</evidence>
<protein>
    <recommendedName>
        <fullName evidence="7">Sulfatase N-terminal domain-containing protein</fullName>
    </recommendedName>
</protein>
<evidence type="ECO:0000313" key="8">
    <source>
        <dbReference type="EMBL" id="GEP43058.1"/>
    </source>
</evidence>
<evidence type="ECO:0000259" key="7">
    <source>
        <dbReference type="Pfam" id="PF00884"/>
    </source>
</evidence>
<evidence type="ECO:0000256" key="2">
    <source>
        <dbReference type="ARBA" id="ARBA00008779"/>
    </source>
</evidence>
<comment type="caution">
    <text evidence="8">The sequence shown here is derived from an EMBL/GenBank/DDBJ whole genome shotgun (WGS) entry which is preliminary data.</text>
</comment>
<dbReference type="Proteomes" id="UP000321577">
    <property type="component" value="Unassembled WGS sequence"/>
</dbReference>
<proteinExistence type="inferred from homology"/>
<dbReference type="AlphaFoldDB" id="A0A512M8I7"/>
<dbReference type="InterPro" id="IPR000917">
    <property type="entry name" value="Sulfatase_N"/>
</dbReference>
<keyword evidence="9" id="KW-1185">Reference proteome</keyword>
<accession>A0A512M8I7</accession>
<dbReference type="EMBL" id="BKAG01000014">
    <property type="protein sequence ID" value="GEP43058.1"/>
    <property type="molecule type" value="Genomic_DNA"/>
</dbReference>
<keyword evidence="6" id="KW-0106">Calcium</keyword>
<evidence type="ECO:0000256" key="6">
    <source>
        <dbReference type="ARBA" id="ARBA00022837"/>
    </source>
</evidence>
<dbReference type="GO" id="GO:0005737">
    <property type="term" value="C:cytoplasm"/>
    <property type="evidence" value="ECO:0007669"/>
    <property type="project" value="TreeGrafter"/>
</dbReference>
<evidence type="ECO:0000256" key="3">
    <source>
        <dbReference type="ARBA" id="ARBA00022723"/>
    </source>
</evidence>
<dbReference type="GO" id="GO:0046872">
    <property type="term" value="F:metal ion binding"/>
    <property type="evidence" value="ECO:0007669"/>
    <property type="project" value="UniProtKB-KW"/>
</dbReference>
<evidence type="ECO:0000256" key="4">
    <source>
        <dbReference type="ARBA" id="ARBA00022729"/>
    </source>
</evidence>
<dbReference type="CDD" id="cd16030">
    <property type="entry name" value="iduronate-2-sulfatase"/>
    <property type="match status" value="1"/>
</dbReference>
<dbReference type="Pfam" id="PF00884">
    <property type="entry name" value="Sulfatase"/>
    <property type="match status" value="1"/>
</dbReference>
<evidence type="ECO:0000256" key="5">
    <source>
        <dbReference type="ARBA" id="ARBA00022801"/>
    </source>
</evidence>
<comment type="cofactor">
    <cofactor evidence="1">
        <name>Ca(2+)</name>
        <dbReference type="ChEBI" id="CHEBI:29108"/>
    </cofactor>
</comment>
<keyword evidence="3" id="KW-0479">Metal-binding</keyword>
<comment type="similarity">
    <text evidence="2">Belongs to the sulfatase family.</text>
</comment>
<gene>
    <name evidence="8" type="ORF">BGE01nite_23490</name>
</gene>
<dbReference type="SUPFAM" id="SSF53649">
    <property type="entry name" value="Alkaline phosphatase-like"/>
    <property type="match status" value="1"/>
</dbReference>
<keyword evidence="5" id="KW-0378">Hydrolase</keyword>
<dbReference type="GO" id="GO:0004423">
    <property type="term" value="F:iduronate-2-sulfatase activity"/>
    <property type="evidence" value="ECO:0007669"/>
    <property type="project" value="InterPro"/>
</dbReference>
<sequence length="666" mass="72293">MLALLPALLQAAPKSAKTSKKRTPSAAGKPNVLFIIADDLRDYVGWMGGHPQARTPNMDRLAKMGMRFTNAHCNYALCNPSRTSLLTGMMPSSSGVFGNEQDWRRSVQITGKPTLPEHFKSLGFHTAAGGKIFHANHGGPEGRLSGWHGGRRGFEQDAAWDTRFPDAGVQIPDLPVHTGQNFNGMNIWHWDWGQIDVPDELTDDGSVVAWASDQLGKSSKQPFFLAVGLYRPHSPWYVPKAYFDLFPIDSIQLPEVKADDLADVPEIAKGHEKPGGHHDEIVKQGKWKEAVRAYLASVAFCDAMLGKVLDALEAGPNAKNTIIVFTSDHGWYLGEKQMWHKGKLWEETTRIPLCIVAPGITQPDTVSAEPVSLIDLYPTLCDLTQTKAPEHLDGTSLVPMLKDPATKSARPAITIMGGGKQAGYAARTDQWRYIRYADGSEELYDHQTDPHEWTNVANDPANALLKQDIAAFFPTEFRSASRPVAEILPETSSDGSIHLSLVPGDALDAKASPPLTGRGFFIDTSFDYHPLVDQDSTLVFQGDAKLGYALHLVAGQPTLSVFHDGKVTTVSGDGLQPGTCHVRAGMDADGLMSLAIPGRSEMLANAPFATGFPGQPATGLAAGRSFGPLSVKDYPNSTPFDGTVHRLRITLLPPREQVAKPAPDPQ</sequence>